<sequence length="310" mass="34798">MTLPNFLIFGVQKAGTTSVYTYLSQQPQVYMSPVKEPGFMGCETSKMSAAAAAKAVPQFTPGGRKRILTLADYESLFDGVSGEVAIGEISPNSLFCYPDAVADIKTYVPDAKLIAILRNPVERAYSDYLMNVREIRGNLKPLGEQVKTSATTSHTLLKGLYYEGIKHFLTSFEPNQVKIFLYDDLCRDSSGLMRELYDFIGVDNGFEPDTAQRSQTAQVPKNQSINQLLRTDNPLRTAAANLLRTVVSEQQRQKLRSYLIKANSAGKGKMPLLEEDRRLLEDYYREDILRLQDLLKWDLSSWLQIRSAAA</sequence>
<evidence type="ECO:0000256" key="1">
    <source>
        <dbReference type="ARBA" id="ARBA00022679"/>
    </source>
</evidence>
<keyword evidence="1 2" id="KW-0808">Transferase</keyword>
<dbReference type="SUPFAM" id="SSF52540">
    <property type="entry name" value="P-loop containing nucleoside triphosphate hydrolases"/>
    <property type="match status" value="1"/>
</dbReference>
<protein>
    <submittedName>
        <fullName evidence="2">Sulfotransferase</fullName>
    </submittedName>
</protein>
<dbReference type="Gene3D" id="3.40.50.300">
    <property type="entry name" value="P-loop containing nucleotide triphosphate hydrolases"/>
    <property type="match status" value="1"/>
</dbReference>
<accession>A0A2W4XYN8</accession>
<dbReference type="AlphaFoldDB" id="A0A2W4XYN8"/>
<organism evidence="2 3">
    <name type="scientific">Phormidesmis priestleyi</name>
    <dbReference type="NCBI Taxonomy" id="268141"/>
    <lineage>
        <taxon>Bacteria</taxon>
        <taxon>Bacillati</taxon>
        <taxon>Cyanobacteriota</taxon>
        <taxon>Cyanophyceae</taxon>
        <taxon>Leptolyngbyales</taxon>
        <taxon>Leptolyngbyaceae</taxon>
        <taxon>Phormidesmis</taxon>
    </lineage>
</organism>
<evidence type="ECO:0000313" key="2">
    <source>
        <dbReference type="EMBL" id="PZO60852.1"/>
    </source>
</evidence>
<reference evidence="2 3" key="2">
    <citation type="submission" date="2018-06" db="EMBL/GenBank/DDBJ databases">
        <title>Metagenomic assembly of (sub)arctic Cyanobacteria and their associated microbiome from non-axenic cultures.</title>
        <authorList>
            <person name="Baurain D."/>
        </authorList>
    </citation>
    <scope>NUCLEOTIDE SEQUENCE [LARGE SCALE GENOMIC DNA]</scope>
    <source>
        <strain evidence="2">ULC027bin1</strain>
    </source>
</reference>
<comment type="caution">
    <text evidence="2">The sequence shown here is derived from an EMBL/GenBank/DDBJ whole genome shotgun (WGS) entry which is preliminary data.</text>
</comment>
<proteinExistence type="predicted"/>
<reference evidence="3" key="1">
    <citation type="submission" date="2018-04" db="EMBL/GenBank/DDBJ databases">
        <authorList>
            <person name="Cornet L."/>
        </authorList>
    </citation>
    <scope>NUCLEOTIDE SEQUENCE [LARGE SCALE GENOMIC DNA]</scope>
</reference>
<dbReference type="Pfam" id="PF13469">
    <property type="entry name" value="Sulfotransfer_3"/>
    <property type="match status" value="1"/>
</dbReference>
<dbReference type="Proteomes" id="UP000249794">
    <property type="component" value="Unassembled WGS sequence"/>
</dbReference>
<evidence type="ECO:0000313" key="3">
    <source>
        <dbReference type="Proteomes" id="UP000249794"/>
    </source>
</evidence>
<dbReference type="InterPro" id="IPR037359">
    <property type="entry name" value="NST/OST"/>
</dbReference>
<name>A0A2W4XYN8_9CYAN</name>
<dbReference type="EMBL" id="QBMP01000005">
    <property type="protein sequence ID" value="PZO60852.1"/>
    <property type="molecule type" value="Genomic_DNA"/>
</dbReference>
<dbReference type="GO" id="GO:0008146">
    <property type="term" value="F:sulfotransferase activity"/>
    <property type="evidence" value="ECO:0007669"/>
    <property type="project" value="InterPro"/>
</dbReference>
<dbReference type="PANTHER" id="PTHR10605:SF56">
    <property type="entry name" value="BIFUNCTIONAL HEPARAN SULFATE N-DEACETYLASE_N-SULFOTRANSFERASE"/>
    <property type="match status" value="1"/>
</dbReference>
<dbReference type="PANTHER" id="PTHR10605">
    <property type="entry name" value="HEPARAN SULFATE SULFOTRANSFERASE"/>
    <property type="match status" value="1"/>
</dbReference>
<dbReference type="InterPro" id="IPR027417">
    <property type="entry name" value="P-loop_NTPase"/>
</dbReference>
<gene>
    <name evidence="2" type="ORF">DCF15_01240</name>
</gene>